<reference evidence="2 3" key="1">
    <citation type="submission" date="2018-04" db="EMBL/GenBank/DDBJ databases">
        <title>Genomic Encyclopedia of Archaeal and Bacterial Type Strains, Phase II (KMG-II): from individual species to whole genera.</title>
        <authorList>
            <person name="Goeker M."/>
        </authorList>
    </citation>
    <scope>NUCLEOTIDE SEQUENCE [LARGE SCALE GENOMIC DNA]</scope>
    <source>
        <strain evidence="2 3">DSM 5822</strain>
    </source>
</reference>
<dbReference type="InterPro" id="IPR041080">
    <property type="entry name" value="YcaO_C"/>
</dbReference>
<organism evidence="2 3">
    <name type="scientific">Agitococcus lubricus</name>
    <dbReference type="NCBI Taxonomy" id="1077255"/>
    <lineage>
        <taxon>Bacteria</taxon>
        <taxon>Pseudomonadati</taxon>
        <taxon>Pseudomonadota</taxon>
        <taxon>Gammaproteobacteria</taxon>
        <taxon>Moraxellales</taxon>
        <taxon>Moraxellaceae</taxon>
        <taxon>Agitococcus</taxon>
    </lineage>
</organism>
<proteinExistence type="predicted"/>
<dbReference type="Gene3D" id="3.30.1330.230">
    <property type="match status" value="1"/>
</dbReference>
<keyword evidence="3" id="KW-1185">Reference proteome</keyword>
<name>A0A2T5J2G0_9GAMM</name>
<dbReference type="InterPro" id="IPR003718">
    <property type="entry name" value="OsmC/Ohr_fam"/>
</dbReference>
<evidence type="ECO:0000313" key="2">
    <source>
        <dbReference type="EMBL" id="PTQ90713.1"/>
    </source>
</evidence>
<keyword evidence="2" id="KW-0808">Transferase</keyword>
<dbReference type="GO" id="GO:0005840">
    <property type="term" value="C:ribosome"/>
    <property type="evidence" value="ECO:0007669"/>
    <property type="project" value="UniProtKB-KW"/>
</dbReference>
<dbReference type="RefSeq" id="WP_107864558.1">
    <property type="nucleotide sequence ID" value="NZ_QAON01000002.1"/>
</dbReference>
<dbReference type="InterPro" id="IPR015946">
    <property type="entry name" value="KH_dom-like_a/b"/>
</dbReference>
<dbReference type="Pfam" id="PF02624">
    <property type="entry name" value="YcaO"/>
    <property type="match status" value="1"/>
</dbReference>
<dbReference type="EMBL" id="QAON01000002">
    <property type="protein sequence ID" value="PTQ90713.1"/>
    <property type="molecule type" value="Genomic_DNA"/>
</dbReference>
<protein>
    <submittedName>
        <fullName evidence="2">Ribosomal protein S12 methylthiotransferase accessory factor</fullName>
    </submittedName>
</protein>
<dbReference type="InterPro" id="IPR003776">
    <property type="entry name" value="YcaO-like_dom"/>
</dbReference>
<keyword evidence="2" id="KW-0689">Ribosomal protein</keyword>
<dbReference type="SUPFAM" id="SSF82784">
    <property type="entry name" value="OsmC-like"/>
    <property type="match status" value="1"/>
</dbReference>
<comment type="caution">
    <text evidence="2">The sequence shown here is derived from an EMBL/GenBank/DDBJ whole genome shotgun (WGS) entry which is preliminary data.</text>
</comment>
<dbReference type="InterPro" id="IPR019938">
    <property type="entry name" value="YcaO_dom_prot"/>
</dbReference>
<dbReference type="OrthoDB" id="9761274at2"/>
<accession>A0A2T5J2G0</accession>
<dbReference type="Pfam" id="PF18381">
    <property type="entry name" value="YcaO_C"/>
    <property type="match status" value="1"/>
</dbReference>
<dbReference type="Proteomes" id="UP000244223">
    <property type="component" value="Unassembled WGS sequence"/>
</dbReference>
<evidence type="ECO:0000259" key="1">
    <source>
        <dbReference type="PROSITE" id="PS51664"/>
    </source>
</evidence>
<dbReference type="GO" id="GO:0016740">
    <property type="term" value="F:transferase activity"/>
    <property type="evidence" value="ECO:0007669"/>
    <property type="project" value="UniProtKB-KW"/>
</dbReference>
<feature type="domain" description="YcaO" evidence="1">
    <location>
        <begin position="206"/>
        <end position="576"/>
    </location>
</feature>
<dbReference type="Gene3D" id="3.30.300.20">
    <property type="match status" value="1"/>
</dbReference>
<dbReference type="InterPro" id="IPR036102">
    <property type="entry name" value="OsmC/Ohrsf"/>
</dbReference>
<gene>
    <name evidence="2" type="ORF">C8N29_102113</name>
</gene>
<evidence type="ECO:0000313" key="3">
    <source>
        <dbReference type="Proteomes" id="UP000244223"/>
    </source>
</evidence>
<dbReference type="AlphaFoldDB" id="A0A2T5J2G0"/>
<dbReference type="PANTHER" id="PTHR37809:SF1">
    <property type="entry name" value="RIBOSOMAL PROTEIN S12 METHYLTHIOTRANSFERASE ACCESSORY FACTOR YCAO"/>
    <property type="match status" value="1"/>
</dbReference>
<dbReference type="Pfam" id="PF02566">
    <property type="entry name" value="OsmC"/>
    <property type="match status" value="1"/>
</dbReference>
<dbReference type="NCBIfam" id="TIGR00702">
    <property type="entry name" value="YcaO-type kinase domain"/>
    <property type="match status" value="1"/>
</dbReference>
<dbReference type="PANTHER" id="PTHR37809">
    <property type="entry name" value="RIBOSOMAL PROTEIN S12 METHYLTHIOTRANSFERASE ACCESSORY FACTOR YCAO"/>
    <property type="match status" value="1"/>
</dbReference>
<keyword evidence="2" id="KW-0687">Ribonucleoprotein</keyword>
<sequence>MEIKVNFLDKLRLEAKFDDFTVIADQPIRYKGDGSAPGPFDYFLASSALCAAYFVKLYCQTRNISTDNIRLSQNNIVDPENRYKQIFKIQVELPADISDKDRQGILRSIDRCTVKKVVQTLPDFVIEDVESIDADAQALLMPNLTSKNNTYILGKDLPLEQTIANMSSIMANLGMKIEIASWRNIVPNVWSLHIRDAHSPMCFTNGKGASKESALASALGEFIERLNCNFFYHGQFWGEEIANADFVHHPDEKWFKPALRNRLPREILDEYCREIYNPDGELRASHLYDTNSGNVKRGICCLPFVRQSDGEVVYFPSNLIENLFLSNGMSAGNTIAEAQVQCLSEIFERAVKREILEGEMALPDVPQAVLAKYPQIVAGIKGLEEQGFPVLVKDASMGGKYPVMCVTLMNPRTGGVFASFGSHPSFEVALERSLTELLQGRSFEGLNDLPRPTFQSNAVTEPNNFVEHFIDSSGLVSWRFFSAKANFEFVEWDFSSQGQNANVEEAATLFGILKDLGKEVYMAVYTELGAPACRILVPNYSEIYPVEDLIWDNTNKALLFREDILNLHRLDDNKLAKLLERLEESDLDDYTDIVTLIGIEFDDNTPWGQLTLLELKLLIHLALQQFSEAKELVERFLQYNTNTIDRGLFYQCMNVVLEVMLDDDLTLDDYLFNFRRMFGDEKMDAVLGSVNGTVRFYGLTPTSMKLEGLDRHQRLIDNYKKLHSARARIAANRG</sequence>
<dbReference type="NCBIfam" id="NF040716">
    <property type="entry name" value="YcaO_for_S12"/>
    <property type="match status" value="1"/>
</dbReference>
<dbReference type="PROSITE" id="PS51664">
    <property type="entry name" value="YCAO"/>
    <property type="match status" value="1"/>
</dbReference>
<dbReference type="NCBIfam" id="TIGR03549">
    <property type="entry name" value="OsmC domain/YcaO domain-containing protein"/>
    <property type="match status" value="1"/>
</dbReference>